<dbReference type="KEGG" id="hsr:HSBAA_30210"/>
<feature type="chain" id="PRO_5019752641" evidence="1">
    <location>
        <begin position="21"/>
        <end position="137"/>
    </location>
</feature>
<organism evidence="2 3">
    <name type="scientific">Vreelandella sulfidaeris</name>
    <dbReference type="NCBI Taxonomy" id="115553"/>
    <lineage>
        <taxon>Bacteria</taxon>
        <taxon>Pseudomonadati</taxon>
        <taxon>Pseudomonadota</taxon>
        <taxon>Gammaproteobacteria</taxon>
        <taxon>Oceanospirillales</taxon>
        <taxon>Halomonadaceae</taxon>
        <taxon>Vreelandella</taxon>
    </lineage>
</organism>
<evidence type="ECO:0000313" key="3">
    <source>
        <dbReference type="Proteomes" id="UP000320231"/>
    </source>
</evidence>
<feature type="signal peptide" evidence="1">
    <location>
        <begin position="1"/>
        <end position="20"/>
    </location>
</feature>
<name>A0A455U6X3_9GAMM</name>
<dbReference type="EMBL" id="AP019514">
    <property type="protein sequence ID" value="BBI61715.1"/>
    <property type="molecule type" value="Genomic_DNA"/>
</dbReference>
<accession>A0A455U6X3</accession>
<evidence type="ECO:0000313" key="2">
    <source>
        <dbReference type="EMBL" id="BBI61715.1"/>
    </source>
</evidence>
<gene>
    <name evidence="2" type="ORF">HSBAA_30210</name>
</gene>
<protein>
    <submittedName>
        <fullName evidence="2">Uncharacterized protein</fullName>
    </submittedName>
</protein>
<sequence>MLKKTACLLSLCLLPAFAHAELTKNDLMARMASSLYTTGVRIENLKQECREVFEIMPVATDNFEVKAQDLIRNNTNTLVYSMFERHRELLRERANLNSWLNSDYLPYFQGTTDRCVGIIYTLTYSFHVTQNILKEEM</sequence>
<dbReference type="AlphaFoldDB" id="A0A455U6X3"/>
<reference evidence="2 3" key="1">
    <citation type="journal article" date="2019" name="Microbiol. Resour. Announc.">
        <title>Complete Genome Sequence of Halomonas sulfidaeris Strain Esulfide1 Isolated from a Metal Sulfide Rock at a Depth of 2,200 Meters, Obtained Using Nanopore Sequencing.</title>
        <authorList>
            <person name="Saito M."/>
            <person name="Nishigata A."/>
            <person name="Galipon J."/>
            <person name="Arakawa K."/>
        </authorList>
    </citation>
    <scope>NUCLEOTIDE SEQUENCE [LARGE SCALE GENOMIC DNA]</scope>
    <source>
        <strain evidence="2 3">ATCC BAA-803</strain>
    </source>
</reference>
<evidence type="ECO:0000256" key="1">
    <source>
        <dbReference type="SAM" id="SignalP"/>
    </source>
</evidence>
<proteinExistence type="predicted"/>
<dbReference type="Proteomes" id="UP000320231">
    <property type="component" value="Chromosome"/>
</dbReference>
<keyword evidence="1" id="KW-0732">Signal</keyword>